<dbReference type="Proteomes" id="UP001302120">
    <property type="component" value="Unassembled WGS sequence"/>
</dbReference>
<sequence length="154" mass="16952">MEAQISSNEIMAMREILQDYKPAQYALDNLARHNGKVERSFEDLWIEKNGKTLMSEGKSIWKVTLNVLRKELCGDDGFRGQLKEYTKNPGSSPLLSGLIVSLVGLATTNGLPIDPAIATVIVLYILKIGLNIFCDYTEPPAENVGTLPPGDSEQ</sequence>
<organism evidence="1 2">
    <name type="scientific">Nodularia harveyana UHCC-0300</name>
    <dbReference type="NCBI Taxonomy" id="2974287"/>
    <lineage>
        <taxon>Bacteria</taxon>
        <taxon>Bacillati</taxon>
        <taxon>Cyanobacteriota</taxon>
        <taxon>Cyanophyceae</taxon>
        <taxon>Nostocales</taxon>
        <taxon>Nodulariaceae</taxon>
        <taxon>Nodularia</taxon>
    </lineage>
</organism>
<dbReference type="EMBL" id="JAYGHG010000003">
    <property type="protein sequence ID" value="MEA5580284.1"/>
    <property type="molecule type" value="Genomic_DNA"/>
</dbReference>
<gene>
    <name evidence="1" type="ORF">VB620_02895</name>
</gene>
<reference evidence="1 2" key="1">
    <citation type="submission" date="2023-12" db="EMBL/GenBank/DDBJ databases">
        <title>Baltic Sea Cyanobacteria.</title>
        <authorList>
            <person name="Delbaje E."/>
            <person name="Fewer D.P."/>
            <person name="Shishido T.K."/>
        </authorList>
    </citation>
    <scope>NUCLEOTIDE SEQUENCE [LARGE SCALE GENOMIC DNA]</scope>
    <source>
        <strain evidence="1 2">UHCC-0300</strain>
    </source>
</reference>
<evidence type="ECO:0000313" key="1">
    <source>
        <dbReference type="EMBL" id="MEA5580284.1"/>
    </source>
</evidence>
<protein>
    <submittedName>
        <fullName evidence="1">Uncharacterized protein</fullName>
    </submittedName>
</protein>
<name>A0ABU5UAV4_9CYAN</name>
<accession>A0ABU5UAV4</accession>
<proteinExistence type="predicted"/>
<dbReference type="RefSeq" id="WP_323194631.1">
    <property type="nucleotide sequence ID" value="NZ_JAYGHG010000003.1"/>
</dbReference>
<comment type="caution">
    <text evidence="1">The sequence shown here is derived from an EMBL/GenBank/DDBJ whole genome shotgun (WGS) entry which is preliminary data.</text>
</comment>
<evidence type="ECO:0000313" key="2">
    <source>
        <dbReference type="Proteomes" id="UP001302120"/>
    </source>
</evidence>
<keyword evidence="2" id="KW-1185">Reference proteome</keyword>